<dbReference type="STRING" id="856793.MICA_10"/>
<keyword evidence="1" id="KW-0812">Transmembrane</keyword>
<reference evidence="2 3" key="1">
    <citation type="journal article" date="2011" name="BMC Genomics">
        <title>Genomic insights into an obligate epibiotic bacterial predator: Micavibrio aeruginosavorus ARL-13.</title>
        <authorList>
            <person name="Wang Z."/>
            <person name="Kadouri D."/>
            <person name="Wu M."/>
        </authorList>
    </citation>
    <scope>NUCLEOTIDE SEQUENCE [LARGE SCALE GENOMIC DNA]</scope>
    <source>
        <strain evidence="2 3">ARL-13</strain>
    </source>
</reference>
<dbReference type="HOGENOM" id="CLU_1341993_0_0_5"/>
<name>G2KLC2_MICAA</name>
<dbReference type="EMBL" id="CP002382">
    <property type="protein sequence ID" value="AEP08358.1"/>
    <property type="molecule type" value="Genomic_DNA"/>
</dbReference>
<dbReference type="AlphaFoldDB" id="G2KLC2"/>
<dbReference type="KEGG" id="mai:MICA_10"/>
<dbReference type="RefSeq" id="WP_014101581.1">
    <property type="nucleotide sequence ID" value="NC_016026.1"/>
</dbReference>
<keyword evidence="3" id="KW-1185">Reference proteome</keyword>
<evidence type="ECO:0000256" key="1">
    <source>
        <dbReference type="SAM" id="Phobius"/>
    </source>
</evidence>
<evidence type="ECO:0000313" key="2">
    <source>
        <dbReference type="EMBL" id="AEP08358.1"/>
    </source>
</evidence>
<sequence>MPDTPIETPSAEHTSIDGLRADYARMRELRTELNRRSALRDDFQRFAFITAILPFALAMSIKGTIEKAAHENTQNANGTFAAAFTASARDYAAYNTLQKHIILTARDKACVERNTTSAEKTTLLDGDAALRCLNDYDPVRDQVRAKDRIVRDPTTWFVGFLMLAAFCGLPGAYRRHKDHKQALVTLRDEHATLKAKITATLGGPV</sequence>
<keyword evidence="1" id="KW-1133">Transmembrane helix</keyword>
<accession>G2KLC2</accession>
<keyword evidence="1" id="KW-0472">Membrane</keyword>
<feature type="transmembrane region" description="Helical" evidence="1">
    <location>
        <begin position="154"/>
        <end position="173"/>
    </location>
</feature>
<dbReference type="OrthoDB" id="9833028at2"/>
<proteinExistence type="predicted"/>
<protein>
    <submittedName>
        <fullName evidence="2">Uncharacterized protein</fullName>
    </submittedName>
</protein>
<gene>
    <name evidence="2" type="ordered locus">MICA_10</name>
</gene>
<organism evidence="2 3">
    <name type="scientific">Micavibrio aeruginosavorus (strain ARL-13)</name>
    <dbReference type="NCBI Taxonomy" id="856793"/>
    <lineage>
        <taxon>Bacteria</taxon>
        <taxon>Pseudomonadati</taxon>
        <taxon>Bdellovibrionota</taxon>
        <taxon>Bdellovibrionia</taxon>
        <taxon>Bdellovibrionales</taxon>
        <taxon>Pseudobdellovibrionaceae</taxon>
        <taxon>Micavibrio</taxon>
    </lineage>
</organism>
<evidence type="ECO:0000313" key="3">
    <source>
        <dbReference type="Proteomes" id="UP000009286"/>
    </source>
</evidence>
<dbReference type="Proteomes" id="UP000009286">
    <property type="component" value="Chromosome"/>
</dbReference>